<organism evidence="3 4">
    <name type="scientific">Manganibacter manganicus</name>
    <dbReference type="NCBI Taxonomy" id="1873176"/>
    <lineage>
        <taxon>Bacteria</taxon>
        <taxon>Pseudomonadati</taxon>
        <taxon>Pseudomonadota</taxon>
        <taxon>Alphaproteobacteria</taxon>
        <taxon>Hyphomicrobiales</taxon>
        <taxon>Phyllobacteriaceae</taxon>
        <taxon>Manganibacter</taxon>
    </lineage>
</organism>
<gene>
    <name evidence="3" type="ORF">BFN67_16100</name>
</gene>
<reference evidence="3 4" key="1">
    <citation type="journal article" date="2016" name="Int. J. Syst. Evol. Microbiol.">
        <title>Pseudaminobacter manganicus sp. nov., isolated from sludge of a manganese mine.</title>
        <authorList>
            <person name="Li J."/>
            <person name="Huang J."/>
            <person name="Liao S."/>
            <person name="Wang G."/>
        </authorList>
    </citation>
    <scope>NUCLEOTIDE SEQUENCE [LARGE SCALE GENOMIC DNA]</scope>
    <source>
        <strain evidence="3 4">JH-7</strain>
    </source>
</reference>
<sequence length="83" mass="8138">MKKVAIALALCSAMAVGGCTTTEQDVGVGTLAGAAIGGIAGGGKGALIGAGAGALGGLLVRNLRNGYCVYKDRHGRTYQARCN</sequence>
<feature type="domain" description="YMGG-like Gly-zipper" evidence="2">
    <location>
        <begin position="22"/>
        <end position="61"/>
    </location>
</feature>
<evidence type="ECO:0000313" key="4">
    <source>
        <dbReference type="Proteomes" id="UP000191905"/>
    </source>
</evidence>
<keyword evidence="4" id="KW-1185">Reference proteome</keyword>
<dbReference type="AlphaFoldDB" id="A0A1V8RST4"/>
<keyword evidence="1" id="KW-0732">Signal</keyword>
<dbReference type="RefSeq" id="WP_080919151.1">
    <property type="nucleotide sequence ID" value="NZ_MDET01000010.1"/>
</dbReference>
<name>A0A1V8RST4_9HYPH</name>
<evidence type="ECO:0000313" key="3">
    <source>
        <dbReference type="EMBL" id="OQM76184.1"/>
    </source>
</evidence>
<feature type="signal peptide" evidence="1">
    <location>
        <begin position="1"/>
        <end position="17"/>
    </location>
</feature>
<proteinExistence type="predicted"/>
<comment type="caution">
    <text evidence="3">The sequence shown here is derived from an EMBL/GenBank/DDBJ whole genome shotgun (WGS) entry which is preliminary data.</text>
</comment>
<feature type="chain" id="PRO_5012551374" description="YMGG-like Gly-zipper domain-containing protein" evidence="1">
    <location>
        <begin position="18"/>
        <end position="83"/>
    </location>
</feature>
<dbReference type="PROSITE" id="PS51257">
    <property type="entry name" value="PROKAR_LIPOPROTEIN"/>
    <property type="match status" value="1"/>
</dbReference>
<evidence type="ECO:0000256" key="1">
    <source>
        <dbReference type="SAM" id="SignalP"/>
    </source>
</evidence>
<dbReference type="InterPro" id="IPR027367">
    <property type="entry name" value="Gly-zipper_YMGG"/>
</dbReference>
<dbReference type="Proteomes" id="UP000191905">
    <property type="component" value="Unassembled WGS sequence"/>
</dbReference>
<dbReference type="STRING" id="1873176.BFN67_16100"/>
<dbReference type="EMBL" id="MDET01000010">
    <property type="protein sequence ID" value="OQM76184.1"/>
    <property type="molecule type" value="Genomic_DNA"/>
</dbReference>
<protein>
    <recommendedName>
        <fullName evidence="2">YMGG-like Gly-zipper domain-containing protein</fullName>
    </recommendedName>
</protein>
<accession>A0A1V8RST4</accession>
<evidence type="ECO:0000259" key="2">
    <source>
        <dbReference type="Pfam" id="PF13441"/>
    </source>
</evidence>
<dbReference type="Pfam" id="PF13441">
    <property type="entry name" value="Gly-zipper_YMGG"/>
    <property type="match status" value="1"/>
</dbReference>